<evidence type="ECO:0000313" key="2">
    <source>
        <dbReference type="EMBL" id="NGP75473.1"/>
    </source>
</evidence>
<accession>A0A6M1T558</accession>
<protein>
    <submittedName>
        <fullName evidence="2">Uncharacterized protein</fullName>
    </submittedName>
</protein>
<dbReference type="Proteomes" id="UP000473278">
    <property type="component" value="Unassembled WGS sequence"/>
</dbReference>
<organism evidence="2 3">
    <name type="scientific">Halalkalibaculum roseum</name>
    <dbReference type="NCBI Taxonomy" id="2709311"/>
    <lineage>
        <taxon>Bacteria</taxon>
        <taxon>Pseudomonadati</taxon>
        <taxon>Balneolota</taxon>
        <taxon>Balneolia</taxon>
        <taxon>Balneolales</taxon>
        <taxon>Balneolaceae</taxon>
        <taxon>Halalkalibaculum</taxon>
    </lineage>
</organism>
<reference evidence="2 3" key="1">
    <citation type="submission" date="2020-02" db="EMBL/GenBank/DDBJ databases">
        <title>Balneolaceae bacterium YR4-1, complete genome.</title>
        <authorList>
            <person name="Li Y."/>
            <person name="Wu S."/>
        </authorList>
    </citation>
    <scope>NUCLEOTIDE SEQUENCE [LARGE SCALE GENOMIC DNA]</scope>
    <source>
        <strain evidence="2 3">YR4-1</strain>
    </source>
</reference>
<evidence type="ECO:0000256" key="1">
    <source>
        <dbReference type="SAM" id="Phobius"/>
    </source>
</evidence>
<proteinExistence type="predicted"/>
<dbReference type="EMBL" id="JAALLT010000001">
    <property type="protein sequence ID" value="NGP75473.1"/>
    <property type="molecule type" value="Genomic_DNA"/>
</dbReference>
<evidence type="ECO:0000313" key="3">
    <source>
        <dbReference type="Proteomes" id="UP000473278"/>
    </source>
</evidence>
<dbReference type="AlphaFoldDB" id="A0A6M1T558"/>
<keyword evidence="3" id="KW-1185">Reference proteome</keyword>
<keyword evidence="1" id="KW-1133">Transmembrane helix</keyword>
<comment type="caution">
    <text evidence="2">The sequence shown here is derived from an EMBL/GenBank/DDBJ whole genome shotgun (WGS) entry which is preliminary data.</text>
</comment>
<name>A0A6M1T558_9BACT</name>
<dbReference type="RefSeq" id="WP_165138805.1">
    <property type="nucleotide sequence ID" value="NZ_JAALLT010000001.1"/>
</dbReference>
<feature type="transmembrane region" description="Helical" evidence="1">
    <location>
        <begin position="38"/>
        <end position="61"/>
    </location>
</feature>
<sequence length="72" mass="8113">MNSGDKALKVINIIVVISFIIAPMLLAGNFFIQGEYGLGATFAGILAVFLFIYWKVGISYFEVTWLQKYKMQ</sequence>
<feature type="transmembrane region" description="Helical" evidence="1">
    <location>
        <begin position="12"/>
        <end position="32"/>
    </location>
</feature>
<keyword evidence="1" id="KW-0812">Transmembrane</keyword>
<keyword evidence="1" id="KW-0472">Membrane</keyword>
<gene>
    <name evidence="2" type="ORF">G3570_02430</name>
</gene>